<feature type="compositionally biased region" description="Basic residues" evidence="1">
    <location>
        <begin position="162"/>
        <end position="171"/>
    </location>
</feature>
<proteinExistence type="predicted"/>
<dbReference type="EMBL" id="BSUZ01000001">
    <property type="protein sequence ID" value="GMA85315.1"/>
    <property type="molecule type" value="Genomic_DNA"/>
</dbReference>
<dbReference type="SUPFAM" id="SSF52210">
    <property type="entry name" value="Succinyl-CoA synthetase domains"/>
    <property type="match status" value="1"/>
</dbReference>
<protein>
    <submittedName>
        <fullName evidence="2">Uncharacterized protein</fullName>
    </submittedName>
</protein>
<dbReference type="Gene3D" id="3.40.50.261">
    <property type="entry name" value="Succinyl-CoA synthetase domains"/>
    <property type="match status" value="1"/>
</dbReference>
<evidence type="ECO:0000313" key="2">
    <source>
        <dbReference type="EMBL" id="GMA85315.1"/>
    </source>
</evidence>
<dbReference type="PANTHER" id="PTHR42793">
    <property type="entry name" value="COA BINDING DOMAIN CONTAINING PROTEIN"/>
    <property type="match status" value="1"/>
</dbReference>
<evidence type="ECO:0000313" key="3">
    <source>
        <dbReference type="Proteomes" id="UP001157017"/>
    </source>
</evidence>
<dbReference type="InterPro" id="IPR016102">
    <property type="entry name" value="Succinyl-CoA_synth-like"/>
</dbReference>
<evidence type="ECO:0000256" key="1">
    <source>
        <dbReference type="SAM" id="MobiDB-lite"/>
    </source>
</evidence>
<comment type="caution">
    <text evidence="2">The sequence shown here is derived from an EMBL/GenBank/DDBJ whole genome shotgun (WGS) entry which is preliminary data.</text>
</comment>
<dbReference type="Proteomes" id="UP001157017">
    <property type="component" value="Unassembled WGS sequence"/>
</dbReference>
<accession>A0ABQ6JER7</accession>
<sequence>MAVPSEATAAQFREALDAAFADPDVDSVVAGFMPPLLTLDREVAESLAQVAAAHDKPCVASFLGMRGLTQALSSATRTVPAYPTPEDAVRALVSAVRYGEWVARDRGGLARADGVLPDVGRELVQRLLPDDPDGVWLAPAQTREPAGGVRHRGVARAWRSARPTRRPRRGAVRVPGGAEGDRRAPAAPRRPGRGAARHRRRGRACAPTSRGCATCWAPSTARSPCRRWRRPASRA</sequence>
<gene>
    <name evidence="2" type="ORF">GCM10025868_05650</name>
</gene>
<keyword evidence="3" id="KW-1185">Reference proteome</keyword>
<organism evidence="2 3">
    <name type="scientific">Angustibacter aerolatus</name>
    <dbReference type="NCBI Taxonomy" id="1162965"/>
    <lineage>
        <taxon>Bacteria</taxon>
        <taxon>Bacillati</taxon>
        <taxon>Actinomycetota</taxon>
        <taxon>Actinomycetes</taxon>
        <taxon>Kineosporiales</taxon>
        <taxon>Kineosporiaceae</taxon>
    </lineage>
</organism>
<feature type="compositionally biased region" description="Basic residues" evidence="1">
    <location>
        <begin position="190"/>
        <end position="203"/>
    </location>
</feature>
<feature type="region of interest" description="Disordered" evidence="1">
    <location>
        <begin position="161"/>
        <end position="235"/>
    </location>
</feature>
<feature type="compositionally biased region" description="Basic residues" evidence="1">
    <location>
        <begin position="224"/>
        <end position="235"/>
    </location>
</feature>
<dbReference type="PANTHER" id="PTHR42793:SF1">
    <property type="entry name" value="PEPTIDYL-LYSINE N-ACETYLTRANSFERASE PATZ"/>
    <property type="match status" value="1"/>
</dbReference>
<name>A0ABQ6JER7_9ACTN</name>
<reference evidence="3" key="1">
    <citation type="journal article" date="2019" name="Int. J. Syst. Evol. Microbiol.">
        <title>The Global Catalogue of Microorganisms (GCM) 10K type strain sequencing project: providing services to taxonomists for standard genome sequencing and annotation.</title>
        <authorList>
            <consortium name="The Broad Institute Genomics Platform"/>
            <consortium name="The Broad Institute Genome Sequencing Center for Infectious Disease"/>
            <person name="Wu L."/>
            <person name="Ma J."/>
        </authorList>
    </citation>
    <scope>NUCLEOTIDE SEQUENCE [LARGE SCALE GENOMIC DNA]</scope>
    <source>
        <strain evidence="3">NBRC 108730</strain>
    </source>
</reference>